<dbReference type="PANTHER" id="PTHR46388:SF2">
    <property type="entry name" value="NHL REPEAT-CONTAINING PROTEIN 2"/>
    <property type="match status" value="1"/>
</dbReference>
<dbReference type="InterPro" id="IPR013783">
    <property type="entry name" value="Ig-like_fold"/>
</dbReference>
<evidence type="ECO:0000256" key="2">
    <source>
        <dbReference type="PROSITE-ProRule" id="PRU00504"/>
    </source>
</evidence>
<name>A0A178IDN4_9BACT</name>
<dbReference type="Proteomes" id="UP000078486">
    <property type="component" value="Unassembled WGS sequence"/>
</dbReference>
<feature type="domain" description="IPT/TIG" evidence="4">
    <location>
        <begin position="1035"/>
        <end position="1102"/>
    </location>
</feature>
<protein>
    <recommendedName>
        <fullName evidence="4">IPT/TIG domain-containing protein</fullName>
    </recommendedName>
</protein>
<dbReference type="SUPFAM" id="SSF81296">
    <property type="entry name" value="E set domains"/>
    <property type="match status" value="5"/>
</dbReference>
<dbReference type="InterPro" id="IPR014756">
    <property type="entry name" value="Ig_E-set"/>
</dbReference>
<dbReference type="InterPro" id="IPR011042">
    <property type="entry name" value="6-blade_b-propeller_TolB-like"/>
</dbReference>
<keyword evidence="1" id="KW-0677">Repeat</keyword>
<dbReference type="Gene3D" id="2.120.10.30">
    <property type="entry name" value="TolB, C-terminal domain"/>
    <property type="match status" value="3"/>
</dbReference>
<dbReference type="Pfam" id="PF01833">
    <property type="entry name" value="TIG"/>
    <property type="match status" value="4"/>
</dbReference>
<dbReference type="Pfam" id="PF01436">
    <property type="entry name" value="NHL"/>
    <property type="match status" value="1"/>
</dbReference>
<dbReference type="PANTHER" id="PTHR46388">
    <property type="entry name" value="NHL REPEAT-CONTAINING PROTEIN 2"/>
    <property type="match status" value="1"/>
</dbReference>
<evidence type="ECO:0000256" key="1">
    <source>
        <dbReference type="ARBA" id="ARBA00022737"/>
    </source>
</evidence>
<evidence type="ECO:0000313" key="5">
    <source>
        <dbReference type="EMBL" id="OAM87265.1"/>
    </source>
</evidence>
<dbReference type="CDD" id="cd00102">
    <property type="entry name" value="IPT"/>
    <property type="match status" value="1"/>
</dbReference>
<evidence type="ECO:0000256" key="3">
    <source>
        <dbReference type="SAM" id="Phobius"/>
    </source>
</evidence>
<dbReference type="SUPFAM" id="SSF63829">
    <property type="entry name" value="Calcium-dependent phosphotriesterase"/>
    <property type="match status" value="1"/>
</dbReference>
<feature type="domain" description="IPT/TIG" evidence="4">
    <location>
        <begin position="420"/>
        <end position="494"/>
    </location>
</feature>
<sequence>MQTLHRRILLKNLTRKIVTIMKNKTQTHPVHRLALRGLFALIAIGFAALPARAALVAEDNFDSYTAGSSPTDQNGGTGWGGGWVAGGAAAVLTLTDDPGNLITYTLDDGTVLGSGTSGVTLVVSSTGTATSLDVNPAISRNIADAVTDGSDVFVSFIFKYKNTAQSDGGTFSSGNQMFQLFALDGSPSTNDASAIAGITGQIGARVNNSNLVTSPQRNRFAATLRYGQTYFMVVKYTGWSGSAYRSVRVWLDPTTNDETTTDQTVSVVDNGTSGGSASFNGLRLRVNGLNTSRYYIFDALRIGTTWDAVVGTPTLPAPVISSITAPGGQNLTNGELHPGDTLTLTGENFTATSTVTIGGTTVATKATGGTEADFDAHNKIYTELTITLPVGAVGESLELVVTNAGGSTTAAQILHVTAPPAITGVAPAAVAPGGNVTITGQYLSNPVSVTAGGHTLTVNEEQSNDTAIVAALPEDIPMGNHTITVTTAGGSANSTAGALNVAPVLTVNNLNLDGAAPGEVIEITGKYLDGATVTIGGVGAPVIWAESSDTLLRICVPDGTADGTIVLVNDHGTETLTGRFTVRAPAALIASDDFESENYTVGALYGQDGGSGWGGAWTGNANNLFSIIDDDSHRLTYTLDNGAVLGGGRAIRLAATANNALARLVETPVTGGSDVFMSFIFKVTWGAQDGNDLGAQIFSSWAAIPAARVGDSTFDTTTAGLLGVGTEGRLGARVGTSSSGQTMAVGAVSAGGDGANRLKVGQVYFAVFRYSGWNGTRYTRCQAWLNPGVDDEPNTDPNMTVIAEANTGNSTGFGGIGVRTNALSSSNAHYIDHIRVGTSWSMVVSTPKSVVAEITPEAVHPGDIITIRGAYLMGLQSVTIGGINAEIIDSTYATIRVRVPAGTAGVDKEVSLVTGSGPLTAPQKLTVTLTPPVIDDVGIAGGAQSIVSGTVARNQTITITGSYFTTTVLDVKIAGILAPEIEGFTSTDDTIKVKVPDTAPAGPASLTVTTDGGSDTVTDVFTIDTTIAPPPVLFDVAPQSTVTIKPGDTLTLTGENFISSAGVKVNGVTAEIASLSDGKIVVTVPAGSETAGGVTVTLETAGGAAERAYPGWIFSTVPVIFQQPPEIQPTAVGRSANLVVTATGTPDLATQWQYLHPATKIWLPISNISGTWAGSVARTSTTSMLSLTGSASLANTERLLRCAVSTRLATVYSATATMLFMENLLPAPSGIAIATGTGGDKIYVSDTTLHTIQEIVASGSVTTWAGLSGASGAGVDGTGTDARFAAPRGLSLNGDGVLLVADTGNHLLRAVTLTGSTGGVVTTIGTGTDASFASPAGLASLDTVVGVTYIADTGNHLIKKITAAGEVSIVAGGTASGTNNGALLDAQFNAPASVAVDVSGSYVYVADTGNHLIRLIDLSGGVVSTLAGTGTAGADDGDALTEASFNAPRDLVVDESGDIYVADTGNSRIRVITGGTVVTLAGDAAGLRDGSGANAWFRNPAAITLKDGVLYVADTGNGVIRRIAADEAATVTTLEMFGPPAAVVEKDTSPHGFPESGHTAGGGGAPTAWLLTALAVLTALRLRRRR</sequence>
<feature type="domain" description="IPT/TIG" evidence="4">
    <location>
        <begin position="946"/>
        <end position="1015"/>
    </location>
</feature>
<organism evidence="5 6">
    <name type="scientific">Termitidicoccus mucosus</name>
    <dbReference type="NCBI Taxonomy" id="1184151"/>
    <lineage>
        <taxon>Bacteria</taxon>
        <taxon>Pseudomonadati</taxon>
        <taxon>Verrucomicrobiota</taxon>
        <taxon>Opitutia</taxon>
        <taxon>Opitutales</taxon>
        <taxon>Opitutaceae</taxon>
        <taxon>Termitidicoccus</taxon>
    </lineage>
</organism>
<dbReference type="EMBL" id="LRRQ01000175">
    <property type="protein sequence ID" value="OAM87265.1"/>
    <property type="molecule type" value="Genomic_DNA"/>
</dbReference>
<keyword evidence="3" id="KW-1133">Transmembrane helix</keyword>
<keyword evidence="3" id="KW-0812">Transmembrane</keyword>
<gene>
    <name evidence="5" type="ORF">AW736_23705</name>
</gene>
<accession>A0A178IDN4</accession>
<feature type="repeat" description="NHL" evidence="2">
    <location>
        <begin position="1445"/>
        <end position="1475"/>
    </location>
</feature>
<dbReference type="InterPro" id="IPR002909">
    <property type="entry name" value="IPT_dom"/>
</dbReference>
<dbReference type="STRING" id="1184151.AW736_23705"/>
<dbReference type="Gene3D" id="2.60.40.10">
    <property type="entry name" value="Immunoglobulins"/>
    <property type="match status" value="6"/>
</dbReference>
<evidence type="ECO:0000313" key="6">
    <source>
        <dbReference type="Proteomes" id="UP000078486"/>
    </source>
</evidence>
<keyword evidence="6" id="KW-1185">Reference proteome</keyword>
<dbReference type="PROSITE" id="PS51125">
    <property type="entry name" value="NHL"/>
    <property type="match status" value="1"/>
</dbReference>
<dbReference type="InterPro" id="IPR001258">
    <property type="entry name" value="NHL_repeat"/>
</dbReference>
<feature type="transmembrane region" description="Helical" evidence="3">
    <location>
        <begin position="1563"/>
        <end position="1582"/>
    </location>
</feature>
<keyword evidence="3" id="KW-0472">Membrane</keyword>
<evidence type="ECO:0000259" key="4">
    <source>
        <dbReference type="Pfam" id="PF01833"/>
    </source>
</evidence>
<reference evidence="5 6" key="1">
    <citation type="submission" date="2016-01" db="EMBL/GenBank/DDBJ databases">
        <title>High potential of lignocellulose degradation of a new Verrucomicrobia species.</title>
        <authorList>
            <person name="Wang Y."/>
            <person name="Shi Y."/>
            <person name="Qiu Z."/>
            <person name="Liu S."/>
            <person name="Yang H."/>
        </authorList>
    </citation>
    <scope>NUCLEOTIDE SEQUENCE [LARGE SCALE GENOMIC DNA]</scope>
    <source>
        <strain evidence="5 6">TSB47</strain>
    </source>
</reference>
<proteinExistence type="predicted"/>
<comment type="caution">
    <text evidence="5">The sequence shown here is derived from an EMBL/GenBank/DDBJ whole genome shotgun (WGS) entry which is preliminary data.</text>
</comment>
<feature type="domain" description="IPT/TIG" evidence="4">
    <location>
        <begin position="850"/>
        <end position="924"/>
    </location>
</feature>